<dbReference type="EMBL" id="QFQZ01000108">
    <property type="protein sequence ID" value="PZR30905.1"/>
    <property type="molecule type" value="Genomic_DNA"/>
</dbReference>
<dbReference type="Pfam" id="PF04542">
    <property type="entry name" value="Sigma70_r2"/>
    <property type="match status" value="1"/>
</dbReference>
<dbReference type="InterPro" id="IPR014284">
    <property type="entry name" value="RNA_pol_sigma-70_dom"/>
</dbReference>
<evidence type="ECO:0000256" key="3">
    <source>
        <dbReference type="ARBA" id="ARBA00023082"/>
    </source>
</evidence>
<dbReference type="PANTHER" id="PTHR43133:SF25">
    <property type="entry name" value="RNA POLYMERASE SIGMA FACTOR RFAY-RELATED"/>
    <property type="match status" value="1"/>
</dbReference>
<dbReference type="GO" id="GO:0003677">
    <property type="term" value="F:DNA binding"/>
    <property type="evidence" value="ECO:0007669"/>
    <property type="project" value="InterPro"/>
</dbReference>
<dbReference type="GO" id="GO:0006352">
    <property type="term" value="P:DNA-templated transcription initiation"/>
    <property type="evidence" value="ECO:0007669"/>
    <property type="project" value="InterPro"/>
</dbReference>
<dbReference type="InterPro" id="IPR013325">
    <property type="entry name" value="RNA_pol_sigma_r2"/>
</dbReference>
<feature type="domain" description="RNA polymerase sigma factor 70 region 4 type 2" evidence="6">
    <location>
        <begin position="103"/>
        <end position="155"/>
    </location>
</feature>
<evidence type="ECO:0000313" key="7">
    <source>
        <dbReference type="EMBL" id="PZR30905.1"/>
    </source>
</evidence>
<evidence type="ECO:0000256" key="1">
    <source>
        <dbReference type="ARBA" id="ARBA00010641"/>
    </source>
</evidence>
<organism evidence="7 8">
    <name type="scientific">Caulobacter segnis</name>
    <dbReference type="NCBI Taxonomy" id="88688"/>
    <lineage>
        <taxon>Bacteria</taxon>
        <taxon>Pseudomonadati</taxon>
        <taxon>Pseudomonadota</taxon>
        <taxon>Alphaproteobacteria</taxon>
        <taxon>Caulobacterales</taxon>
        <taxon>Caulobacteraceae</taxon>
        <taxon>Caulobacter</taxon>
    </lineage>
</organism>
<dbReference type="Gene3D" id="1.10.1740.10">
    <property type="match status" value="1"/>
</dbReference>
<dbReference type="InterPro" id="IPR036388">
    <property type="entry name" value="WH-like_DNA-bd_sf"/>
</dbReference>
<name>A0A2W5V6M3_9CAUL</name>
<keyword evidence="2" id="KW-0805">Transcription regulation</keyword>
<dbReference type="InterPro" id="IPR013249">
    <property type="entry name" value="RNA_pol_sigma70_r4_t2"/>
</dbReference>
<dbReference type="GO" id="GO:0016987">
    <property type="term" value="F:sigma factor activity"/>
    <property type="evidence" value="ECO:0007669"/>
    <property type="project" value="UniProtKB-KW"/>
</dbReference>
<keyword evidence="4" id="KW-0804">Transcription</keyword>
<proteinExistence type="inferred from homology"/>
<comment type="caution">
    <text evidence="7">The sequence shown here is derived from an EMBL/GenBank/DDBJ whole genome shotgun (WGS) entry which is preliminary data.</text>
</comment>
<dbReference type="Proteomes" id="UP000249393">
    <property type="component" value="Unassembled WGS sequence"/>
</dbReference>
<reference evidence="7 8" key="1">
    <citation type="submission" date="2017-08" db="EMBL/GenBank/DDBJ databases">
        <title>Infants hospitalized years apart are colonized by the same room-sourced microbial strains.</title>
        <authorList>
            <person name="Brooks B."/>
            <person name="Olm M.R."/>
            <person name="Firek B.A."/>
            <person name="Baker R."/>
            <person name="Thomas B.C."/>
            <person name="Morowitz M.J."/>
            <person name="Banfield J.F."/>
        </authorList>
    </citation>
    <scope>NUCLEOTIDE SEQUENCE [LARGE SCALE GENOMIC DNA]</scope>
    <source>
        <strain evidence="7">S2_003_000_R2_4</strain>
    </source>
</reference>
<feature type="domain" description="RNA polymerase sigma-70 region 2" evidence="5">
    <location>
        <begin position="15"/>
        <end position="77"/>
    </location>
</feature>
<dbReference type="SUPFAM" id="SSF88659">
    <property type="entry name" value="Sigma3 and sigma4 domains of RNA polymerase sigma factors"/>
    <property type="match status" value="1"/>
</dbReference>
<evidence type="ECO:0000259" key="5">
    <source>
        <dbReference type="Pfam" id="PF04542"/>
    </source>
</evidence>
<dbReference type="RefSeq" id="WP_304282492.1">
    <property type="nucleotide sequence ID" value="NZ_QFQZ01000108.1"/>
</dbReference>
<evidence type="ECO:0000256" key="2">
    <source>
        <dbReference type="ARBA" id="ARBA00023015"/>
    </source>
</evidence>
<dbReference type="Gene3D" id="1.10.10.10">
    <property type="entry name" value="Winged helix-like DNA-binding domain superfamily/Winged helix DNA-binding domain"/>
    <property type="match status" value="1"/>
</dbReference>
<dbReference type="AlphaFoldDB" id="A0A2W5V6M3"/>
<dbReference type="CDD" id="cd06171">
    <property type="entry name" value="Sigma70_r4"/>
    <property type="match status" value="1"/>
</dbReference>
<comment type="similarity">
    <text evidence="1">Belongs to the sigma-70 factor family. ECF subfamily.</text>
</comment>
<dbReference type="InterPro" id="IPR039425">
    <property type="entry name" value="RNA_pol_sigma-70-like"/>
</dbReference>
<dbReference type="InterPro" id="IPR007627">
    <property type="entry name" value="RNA_pol_sigma70_r2"/>
</dbReference>
<dbReference type="SUPFAM" id="SSF88946">
    <property type="entry name" value="Sigma2 domain of RNA polymerase sigma factors"/>
    <property type="match status" value="1"/>
</dbReference>
<dbReference type="InterPro" id="IPR013324">
    <property type="entry name" value="RNA_pol_sigma_r3/r4-like"/>
</dbReference>
<dbReference type="NCBIfam" id="TIGR02937">
    <property type="entry name" value="sigma70-ECF"/>
    <property type="match status" value="1"/>
</dbReference>
<dbReference type="PANTHER" id="PTHR43133">
    <property type="entry name" value="RNA POLYMERASE ECF-TYPE SIGMA FACTO"/>
    <property type="match status" value="1"/>
</dbReference>
<protein>
    <submittedName>
        <fullName evidence="7">RNA polymerase subunit sigma-70</fullName>
    </submittedName>
</protein>
<dbReference type="Pfam" id="PF08281">
    <property type="entry name" value="Sigma70_r4_2"/>
    <property type="match status" value="1"/>
</dbReference>
<gene>
    <name evidence="7" type="ORF">DI526_21260</name>
</gene>
<sequence length="188" mass="20734">MTEPFDFERELVALIPHMRAFARGLCRDAVLADDLAQDALLRAWRRQETFKPGTNMRGWVFMIVRNQFFSLKRRAWRSVALDPEVAAQTLVCAPSAEHVLELDDVRRALARLPDHQREAVILVGAGELSYQEVAELTGVHIGTVKSRVCRARLALTEMLSDGAVVGDVDGMGQGLGALLEGLQQALAA</sequence>
<evidence type="ECO:0000256" key="4">
    <source>
        <dbReference type="ARBA" id="ARBA00023163"/>
    </source>
</evidence>
<keyword evidence="3" id="KW-0731">Sigma factor</keyword>
<evidence type="ECO:0000313" key="8">
    <source>
        <dbReference type="Proteomes" id="UP000249393"/>
    </source>
</evidence>
<evidence type="ECO:0000259" key="6">
    <source>
        <dbReference type="Pfam" id="PF08281"/>
    </source>
</evidence>
<accession>A0A2W5V6M3</accession>